<evidence type="ECO:0000313" key="6">
    <source>
        <dbReference type="EMBL" id="PIT94495.1"/>
    </source>
</evidence>
<dbReference type="Proteomes" id="UP000228900">
    <property type="component" value="Unassembled WGS sequence"/>
</dbReference>
<evidence type="ECO:0000256" key="2">
    <source>
        <dbReference type="ARBA" id="ARBA00022692"/>
    </source>
</evidence>
<protein>
    <recommendedName>
        <fullName evidence="8">DoxX family protein</fullName>
    </recommendedName>
</protein>
<dbReference type="GO" id="GO:0016020">
    <property type="term" value="C:membrane"/>
    <property type="evidence" value="ECO:0007669"/>
    <property type="project" value="UniProtKB-SubCell"/>
</dbReference>
<dbReference type="AlphaFoldDB" id="A0A2M6WNW9"/>
<organism evidence="6 7">
    <name type="scientific">Candidatus Falkowbacteria bacterium CG10_big_fil_rev_8_21_14_0_10_39_9</name>
    <dbReference type="NCBI Taxonomy" id="1974566"/>
    <lineage>
        <taxon>Bacteria</taxon>
        <taxon>Candidatus Falkowiibacteriota</taxon>
    </lineage>
</organism>
<comment type="caution">
    <text evidence="6">The sequence shown here is derived from an EMBL/GenBank/DDBJ whole genome shotgun (WGS) entry which is preliminary data.</text>
</comment>
<dbReference type="EMBL" id="PFAQ01000045">
    <property type="protein sequence ID" value="PIT94495.1"/>
    <property type="molecule type" value="Genomic_DNA"/>
</dbReference>
<keyword evidence="2 5" id="KW-0812">Transmembrane</keyword>
<reference evidence="7" key="1">
    <citation type="submission" date="2017-09" db="EMBL/GenBank/DDBJ databases">
        <title>Depth-based differentiation of microbial function through sediment-hosted aquifers and enrichment of novel symbionts in the deep terrestrial subsurface.</title>
        <authorList>
            <person name="Probst A.J."/>
            <person name="Ladd B."/>
            <person name="Jarett J.K."/>
            <person name="Geller-Mcgrath D.E."/>
            <person name="Sieber C.M.K."/>
            <person name="Emerson J.B."/>
            <person name="Anantharaman K."/>
            <person name="Thomas B.C."/>
            <person name="Malmstrom R."/>
            <person name="Stieglmeier M."/>
            <person name="Klingl A."/>
            <person name="Woyke T."/>
            <person name="Ryan C.M."/>
            <person name="Banfield J.F."/>
        </authorList>
    </citation>
    <scope>NUCLEOTIDE SEQUENCE [LARGE SCALE GENOMIC DNA]</scope>
</reference>
<name>A0A2M6WNW9_9BACT</name>
<sequence length="144" mass="16026">MKLNIIKNPSILLRILMGLVFFAAGVFRLFVPQAALNEMASLNMAGVWIFPIAAFEIVVGLSLFFNRYVKYSSAALIIFLFGALVKGLILGGKDLWLAAGELFVFDINPTDWFMHLAFWVILLVLFLSTIAKNSPNVPTNTQQD</sequence>
<keyword evidence="4 5" id="KW-0472">Membrane</keyword>
<evidence type="ECO:0000256" key="4">
    <source>
        <dbReference type="ARBA" id="ARBA00023136"/>
    </source>
</evidence>
<gene>
    <name evidence="6" type="ORF">COT98_03180</name>
</gene>
<keyword evidence="3 5" id="KW-1133">Transmembrane helix</keyword>
<accession>A0A2M6WNW9</accession>
<evidence type="ECO:0000256" key="1">
    <source>
        <dbReference type="ARBA" id="ARBA00004141"/>
    </source>
</evidence>
<evidence type="ECO:0000256" key="3">
    <source>
        <dbReference type="ARBA" id="ARBA00022989"/>
    </source>
</evidence>
<feature type="transmembrane region" description="Helical" evidence="5">
    <location>
        <begin position="71"/>
        <end position="92"/>
    </location>
</feature>
<feature type="transmembrane region" description="Helical" evidence="5">
    <location>
        <begin position="12"/>
        <end position="31"/>
    </location>
</feature>
<evidence type="ECO:0000256" key="5">
    <source>
        <dbReference type="SAM" id="Phobius"/>
    </source>
</evidence>
<feature type="transmembrane region" description="Helical" evidence="5">
    <location>
        <begin position="43"/>
        <end position="64"/>
    </location>
</feature>
<comment type="subcellular location">
    <subcellularLocation>
        <location evidence="1">Membrane</location>
        <topology evidence="1">Multi-pass membrane protein</topology>
    </subcellularLocation>
</comment>
<dbReference type="Pfam" id="PF07681">
    <property type="entry name" value="DoxX"/>
    <property type="match status" value="1"/>
</dbReference>
<evidence type="ECO:0008006" key="8">
    <source>
        <dbReference type="Google" id="ProtNLM"/>
    </source>
</evidence>
<dbReference type="InterPro" id="IPR032808">
    <property type="entry name" value="DoxX"/>
</dbReference>
<feature type="transmembrane region" description="Helical" evidence="5">
    <location>
        <begin position="112"/>
        <end position="131"/>
    </location>
</feature>
<evidence type="ECO:0000313" key="7">
    <source>
        <dbReference type="Proteomes" id="UP000228900"/>
    </source>
</evidence>
<proteinExistence type="predicted"/>